<sequence length="175" mass="20433">DEKEGNEEEDEEESDGEDDEEKVDEEEDEEDAIVNDEDYEEEEEKVSEVEEEEEEDVNVKRNKCGRKRKGEILMSKGKKIKFEDKEVGEKKRKKDSEPSSSEDEKPLKKKMKGKGKGPSKPTLEKPLKKKKVLSDNQVMRENFLRDYLPLLSRTVPSSFFHAIRDAKVNMKIFMD</sequence>
<feature type="compositionally biased region" description="Basic and acidic residues" evidence="1">
    <location>
        <begin position="80"/>
        <end position="106"/>
    </location>
</feature>
<feature type="compositionally biased region" description="Basic residues" evidence="1">
    <location>
        <begin position="107"/>
        <end position="117"/>
    </location>
</feature>
<feature type="non-terminal residue" evidence="2">
    <location>
        <position position="175"/>
    </location>
</feature>
<feature type="compositionally biased region" description="Acidic residues" evidence="1">
    <location>
        <begin position="1"/>
        <end position="56"/>
    </location>
</feature>
<feature type="compositionally biased region" description="Basic residues" evidence="1">
    <location>
        <begin position="60"/>
        <end position="69"/>
    </location>
</feature>
<organism evidence="2">
    <name type="scientific">Tanacetum cinerariifolium</name>
    <name type="common">Dalmatian daisy</name>
    <name type="synonym">Chrysanthemum cinerariifolium</name>
    <dbReference type="NCBI Taxonomy" id="118510"/>
    <lineage>
        <taxon>Eukaryota</taxon>
        <taxon>Viridiplantae</taxon>
        <taxon>Streptophyta</taxon>
        <taxon>Embryophyta</taxon>
        <taxon>Tracheophyta</taxon>
        <taxon>Spermatophyta</taxon>
        <taxon>Magnoliopsida</taxon>
        <taxon>eudicotyledons</taxon>
        <taxon>Gunneridae</taxon>
        <taxon>Pentapetalae</taxon>
        <taxon>asterids</taxon>
        <taxon>campanulids</taxon>
        <taxon>Asterales</taxon>
        <taxon>Asteraceae</taxon>
        <taxon>Asteroideae</taxon>
        <taxon>Anthemideae</taxon>
        <taxon>Anthemidinae</taxon>
        <taxon>Tanacetum</taxon>
    </lineage>
</organism>
<evidence type="ECO:0000313" key="2">
    <source>
        <dbReference type="EMBL" id="GFD31105.1"/>
    </source>
</evidence>
<reference evidence="2" key="1">
    <citation type="journal article" date="2019" name="Sci. Rep.">
        <title>Draft genome of Tanacetum cinerariifolium, the natural source of mosquito coil.</title>
        <authorList>
            <person name="Yamashiro T."/>
            <person name="Shiraishi A."/>
            <person name="Satake H."/>
            <person name="Nakayama K."/>
        </authorList>
    </citation>
    <scope>NUCLEOTIDE SEQUENCE</scope>
</reference>
<feature type="region of interest" description="Disordered" evidence="1">
    <location>
        <begin position="1"/>
        <end position="133"/>
    </location>
</feature>
<comment type="caution">
    <text evidence="2">The sequence shown here is derived from an EMBL/GenBank/DDBJ whole genome shotgun (WGS) entry which is preliminary data.</text>
</comment>
<feature type="non-terminal residue" evidence="2">
    <location>
        <position position="1"/>
    </location>
</feature>
<gene>
    <name evidence="2" type="ORF">Tci_903074</name>
</gene>
<dbReference type="AlphaFoldDB" id="A0A699V761"/>
<accession>A0A699V761</accession>
<name>A0A699V761_TANCI</name>
<dbReference type="EMBL" id="BKCJ011410560">
    <property type="protein sequence ID" value="GFD31105.1"/>
    <property type="molecule type" value="Genomic_DNA"/>
</dbReference>
<evidence type="ECO:0000256" key="1">
    <source>
        <dbReference type="SAM" id="MobiDB-lite"/>
    </source>
</evidence>
<protein>
    <submittedName>
        <fullName evidence="2">Uncharacterized protein</fullName>
    </submittedName>
</protein>
<proteinExistence type="predicted"/>